<dbReference type="Gene3D" id="3.50.50.60">
    <property type="entry name" value="FAD/NAD(P)-binding domain"/>
    <property type="match status" value="1"/>
</dbReference>
<dbReference type="InterPro" id="IPR006076">
    <property type="entry name" value="FAD-dep_OxRdtase"/>
</dbReference>
<feature type="domain" description="FAD dependent oxidoreductase" evidence="2">
    <location>
        <begin position="17"/>
        <end position="366"/>
    </location>
</feature>
<dbReference type="Gene3D" id="3.30.9.10">
    <property type="entry name" value="D-Amino Acid Oxidase, subunit A, domain 2"/>
    <property type="match status" value="1"/>
</dbReference>
<dbReference type="Pfam" id="PF04324">
    <property type="entry name" value="Fer2_BFD"/>
    <property type="match status" value="1"/>
</dbReference>
<evidence type="ECO:0000313" key="5">
    <source>
        <dbReference type="Proteomes" id="UP001156882"/>
    </source>
</evidence>
<dbReference type="Gene3D" id="1.10.10.1100">
    <property type="entry name" value="BFD-like [2Fe-2S]-binding domain"/>
    <property type="match status" value="1"/>
</dbReference>
<accession>A0ABQ6CLP8</accession>
<dbReference type="Pfam" id="PF01266">
    <property type="entry name" value="DAO"/>
    <property type="match status" value="1"/>
</dbReference>
<dbReference type="EMBL" id="BSPC01000034">
    <property type="protein sequence ID" value="GLS20745.1"/>
    <property type="molecule type" value="Genomic_DNA"/>
</dbReference>
<dbReference type="SUPFAM" id="SSF51905">
    <property type="entry name" value="FAD/NAD(P)-binding domain"/>
    <property type="match status" value="1"/>
</dbReference>
<dbReference type="InterPro" id="IPR036188">
    <property type="entry name" value="FAD/NAD-bd_sf"/>
</dbReference>
<evidence type="ECO:0000256" key="1">
    <source>
        <dbReference type="ARBA" id="ARBA00023002"/>
    </source>
</evidence>
<dbReference type="Proteomes" id="UP001156882">
    <property type="component" value="Unassembled WGS sequence"/>
</dbReference>
<dbReference type="SUPFAM" id="SSF54373">
    <property type="entry name" value="FAD-linked reductases, C-terminal domain"/>
    <property type="match status" value="1"/>
</dbReference>
<evidence type="ECO:0000313" key="4">
    <source>
        <dbReference type="EMBL" id="GLS20745.1"/>
    </source>
</evidence>
<comment type="caution">
    <text evidence="4">The sequence shown here is derived from an EMBL/GenBank/DDBJ whole genome shotgun (WGS) entry which is preliminary data.</text>
</comment>
<name>A0ABQ6CLP8_9HYPH</name>
<protein>
    <submittedName>
        <fullName evidence="4">FAD/NAD(P)-binding oxidoreductase</fullName>
    </submittedName>
</protein>
<evidence type="ECO:0000259" key="3">
    <source>
        <dbReference type="Pfam" id="PF04324"/>
    </source>
</evidence>
<dbReference type="PANTHER" id="PTHR42720:SF1">
    <property type="entry name" value="GLYCEROL 3-PHOSPHATE OXIDASE"/>
    <property type="match status" value="1"/>
</dbReference>
<organism evidence="4 5">
    <name type="scientific">Labrys miyagiensis</name>
    <dbReference type="NCBI Taxonomy" id="346912"/>
    <lineage>
        <taxon>Bacteria</taxon>
        <taxon>Pseudomonadati</taxon>
        <taxon>Pseudomonadota</taxon>
        <taxon>Alphaproteobacteria</taxon>
        <taxon>Hyphomicrobiales</taxon>
        <taxon>Xanthobacteraceae</taxon>
        <taxon>Labrys</taxon>
    </lineage>
</organism>
<reference evidence="5" key="1">
    <citation type="journal article" date="2019" name="Int. J. Syst. Evol. Microbiol.">
        <title>The Global Catalogue of Microorganisms (GCM) 10K type strain sequencing project: providing services to taxonomists for standard genome sequencing and annotation.</title>
        <authorList>
            <consortium name="The Broad Institute Genomics Platform"/>
            <consortium name="The Broad Institute Genome Sequencing Center for Infectious Disease"/>
            <person name="Wu L."/>
            <person name="Ma J."/>
        </authorList>
    </citation>
    <scope>NUCLEOTIDE SEQUENCE [LARGE SCALE GENOMIC DNA]</scope>
    <source>
        <strain evidence="5">NBRC 101365</strain>
    </source>
</reference>
<dbReference type="InterPro" id="IPR007419">
    <property type="entry name" value="BFD-like_2Fe2S-bd_dom"/>
</dbReference>
<sequence>MLNSAPPPPRKATAEFDVAVIGAGVVGCAVFRALTLAGLSVILLERSADILDGASKGNSAILHTGFDAPPGSREVQMMQAGRRRYLAERALFGLPVLQTDAVLVAWSQEEAARLPAIIDKAHQNGVTDVRPIELDVLRHRMPTLASSPIAALSVPGEHIIDPWSSPLAYVLQAMAHGGVVQRLFDVDTAERLGGVWRLSAGTRAVDAGIVINCAGNYGDHVEALSRPSPFAIRPRKGQFVVFDKTAQRHVPTILLPVPTARTKGVVVCPTIFGNVLVGPTAEDQDDRGVATVERSTLKHLIDEAARMVPALADEPVNAIYAGLRPASDQKDYIIEAIPGRHWVTVAGIRSTGLTAALGIADHVTELVEEHFLPLRPLQDLIWPSLPNLAEHLPRDHERPGRGDIVCLCELVTRDEIVAALAGPLPAGNLGGLKRRTRAMMGRCQGFNCLAAVCEMAQDKLLEAPPLPGGTSLDV</sequence>
<dbReference type="CDD" id="cd19946">
    <property type="entry name" value="GlpA-like_Fer2_BFD-like"/>
    <property type="match status" value="1"/>
</dbReference>
<dbReference type="PANTHER" id="PTHR42720">
    <property type="entry name" value="GLYCEROL-3-PHOSPHATE DEHYDROGENASE"/>
    <property type="match status" value="1"/>
</dbReference>
<gene>
    <name evidence="4" type="ORF">GCM10007874_37620</name>
</gene>
<dbReference type="RefSeq" id="WP_284313826.1">
    <property type="nucleotide sequence ID" value="NZ_BSPC01000034.1"/>
</dbReference>
<keyword evidence="5" id="KW-1185">Reference proteome</keyword>
<dbReference type="InterPro" id="IPR052745">
    <property type="entry name" value="G3P_Oxidase/Oxidoreductase"/>
</dbReference>
<dbReference type="InterPro" id="IPR041854">
    <property type="entry name" value="BFD-like_2Fe2S-bd_dom_sf"/>
</dbReference>
<evidence type="ECO:0000259" key="2">
    <source>
        <dbReference type="Pfam" id="PF01266"/>
    </source>
</evidence>
<proteinExistence type="predicted"/>
<keyword evidence="1" id="KW-0560">Oxidoreductase</keyword>
<feature type="domain" description="BFD-like [2Fe-2S]-binding" evidence="3">
    <location>
        <begin position="404"/>
        <end position="454"/>
    </location>
</feature>